<organism evidence="2 3">
    <name type="scientific">Kipferlia bialata</name>
    <dbReference type="NCBI Taxonomy" id="797122"/>
    <lineage>
        <taxon>Eukaryota</taxon>
        <taxon>Metamonada</taxon>
        <taxon>Carpediemonas-like organisms</taxon>
        <taxon>Kipferlia</taxon>
    </lineage>
</organism>
<evidence type="ECO:0000256" key="1">
    <source>
        <dbReference type="SAM" id="Phobius"/>
    </source>
</evidence>
<comment type="caution">
    <text evidence="2">The sequence shown here is derived from an EMBL/GenBank/DDBJ whole genome shotgun (WGS) entry which is preliminary data.</text>
</comment>
<keyword evidence="1" id="KW-0812">Transmembrane</keyword>
<protein>
    <submittedName>
        <fullName evidence="2">Uncharacterized protein</fullName>
    </submittedName>
</protein>
<dbReference type="GO" id="GO:0005737">
    <property type="term" value="C:cytoplasm"/>
    <property type="evidence" value="ECO:0007669"/>
    <property type="project" value="TreeGrafter"/>
</dbReference>
<gene>
    <name evidence="2" type="ORF">KIPB_010894</name>
</gene>
<dbReference type="Proteomes" id="UP000265618">
    <property type="component" value="Unassembled WGS sequence"/>
</dbReference>
<sequence>PTQEWIPDTTEVTLMYGEYGESVCWSGKDSDVLNDLLNALGNAWVMSVGHDHVNNYCLETSDTVQPSTADRNVSLCYGGKTSNKSYTDGTSGGRIFDLYLGEDGTLSSIETYIARQNFEDVYSTEEYRVSMEAGSAMVLGAQTEEGSYHRYLHDGLDWLAVLLVLCIVLSVVVQRQYGCCCSKRSNEARVSKGERAGEPVSALVL</sequence>
<evidence type="ECO:0000313" key="2">
    <source>
        <dbReference type="EMBL" id="GIQ88605.1"/>
    </source>
</evidence>
<dbReference type="GO" id="GO:0016788">
    <property type="term" value="F:hydrolase activity, acting on ester bonds"/>
    <property type="evidence" value="ECO:0007669"/>
    <property type="project" value="TreeGrafter"/>
</dbReference>
<feature type="transmembrane region" description="Helical" evidence="1">
    <location>
        <begin position="156"/>
        <end position="173"/>
    </location>
</feature>
<dbReference type="AlphaFoldDB" id="A0A9K3GNA5"/>
<reference evidence="2 3" key="1">
    <citation type="journal article" date="2018" name="PLoS ONE">
        <title>The draft genome of Kipferlia bialata reveals reductive genome evolution in fornicate parasites.</title>
        <authorList>
            <person name="Tanifuji G."/>
            <person name="Takabayashi S."/>
            <person name="Kume K."/>
            <person name="Takagi M."/>
            <person name="Nakayama T."/>
            <person name="Kamikawa R."/>
            <person name="Inagaki Y."/>
            <person name="Hashimoto T."/>
        </authorList>
    </citation>
    <scope>NUCLEOTIDE SEQUENCE [LARGE SCALE GENOMIC DNA]</scope>
    <source>
        <strain evidence="2">NY0173</strain>
    </source>
</reference>
<keyword evidence="1" id="KW-0472">Membrane</keyword>
<accession>A0A9K3GNA5</accession>
<feature type="non-terminal residue" evidence="2">
    <location>
        <position position="1"/>
    </location>
</feature>
<evidence type="ECO:0000313" key="3">
    <source>
        <dbReference type="Proteomes" id="UP000265618"/>
    </source>
</evidence>
<dbReference type="EMBL" id="BDIP01004223">
    <property type="protein sequence ID" value="GIQ88605.1"/>
    <property type="molecule type" value="Genomic_DNA"/>
</dbReference>
<keyword evidence="1" id="KW-1133">Transmembrane helix</keyword>
<dbReference type="PANTHER" id="PTHR32440">
    <property type="entry name" value="PHOSPHATASE DCR2-RELATED-RELATED"/>
    <property type="match status" value="1"/>
</dbReference>
<name>A0A9K3GNA5_9EUKA</name>
<proteinExistence type="predicted"/>
<keyword evidence="3" id="KW-1185">Reference proteome</keyword>